<evidence type="ECO:0000256" key="7">
    <source>
        <dbReference type="ARBA" id="ARBA00023002"/>
    </source>
</evidence>
<dbReference type="Gene3D" id="3.90.660.10">
    <property type="match status" value="1"/>
</dbReference>
<feature type="domain" description="Amine oxidase" evidence="8">
    <location>
        <begin position="63"/>
        <end position="493"/>
    </location>
</feature>
<dbReference type="InterPro" id="IPR002937">
    <property type="entry name" value="Amino_oxidase"/>
</dbReference>
<dbReference type="Pfam" id="PF01593">
    <property type="entry name" value="Amino_oxidase"/>
    <property type="match status" value="1"/>
</dbReference>
<dbReference type="PANTHER" id="PTHR10742">
    <property type="entry name" value="FLAVIN MONOAMINE OXIDASE"/>
    <property type="match status" value="1"/>
</dbReference>
<evidence type="ECO:0000256" key="4">
    <source>
        <dbReference type="ARBA" id="ARBA00022490"/>
    </source>
</evidence>
<keyword evidence="10" id="KW-1185">Reference proteome</keyword>
<accession>A0AAV8UMA2</accession>
<dbReference type="PANTHER" id="PTHR10742:SF405">
    <property type="entry name" value="PEROXISOMAL N(1)-ACETYL-SPERMINE_SPERMIDINE OXIDASE"/>
    <property type="match status" value="1"/>
</dbReference>
<keyword evidence="7" id="KW-0560">Oxidoreductase</keyword>
<comment type="caution">
    <text evidence="9">The sequence shown here is derived from an EMBL/GenBank/DDBJ whole genome shotgun (WGS) entry which is preliminary data.</text>
</comment>
<dbReference type="InterPro" id="IPR050281">
    <property type="entry name" value="Flavin_monoamine_oxidase"/>
</dbReference>
<dbReference type="GO" id="GO:0005737">
    <property type="term" value="C:cytoplasm"/>
    <property type="evidence" value="ECO:0007669"/>
    <property type="project" value="UniProtKB-SubCell"/>
</dbReference>
<dbReference type="Proteomes" id="UP001157974">
    <property type="component" value="Unassembled WGS sequence"/>
</dbReference>
<keyword evidence="6" id="KW-0274">FAD</keyword>
<evidence type="ECO:0000256" key="6">
    <source>
        <dbReference type="ARBA" id="ARBA00022827"/>
    </source>
</evidence>
<keyword evidence="5" id="KW-0285">Flavoprotein</keyword>
<reference evidence="9 10" key="1">
    <citation type="journal article" date="2023" name="Nat. Commun.">
        <title>Origin of minicircular mitochondrial genomes in red algae.</title>
        <authorList>
            <person name="Lee Y."/>
            <person name="Cho C.H."/>
            <person name="Lee Y.M."/>
            <person name="Park S.I."/>
            <person name="Yang J.H."/>
            <person name="West J.A."/>
            <person name="Bhattacharya D."/>
            <person name="Yoon H.S."/>
        </authorList>
    </citation>
    <scope>NUCLEOTIDE SEQUENCE [LARGE SCALE GENOMIC DNA]</scope>
    <source>
        <strain evidence="9 10">CCMP1338</strain>
        <tissue evidence="9">Whole cell</tissue>
    </source>
</reference>
<dbReference type="EMBL" id="JAMWBK010000009">
    <property type="protein sequence ID" value="KAJ8902228.1"/>
    <property type="molecule type" value="Genomic_DNA"/>
</dbReference>
<evidence type="ECO:0000256" key="3">
    <source>
        <dbReference type="ARBA" id="ARBA00005995"/>
    </source>
</evidence>
<protein>
    <recommendedName>
        <fullName evidence="8">Amine oxidase domain-containing protein</fullName>
    </recommendedName>
</protein>
<evidence type="ECO:0000313" key="10">
    <source>
        <dbReference type="Proteomes" id="UP001157974"/>
    </source>
</evidence>
<comment type="subcellular location">
    <subcellularLocation>
        <location evidence="2">Cytoplasm</location>
    </subcellularLocation>
</comment>
<dbReference type="InterPro" id="IPR036188">
    <property type="entry name" value="FAD/NAD-bd_sf"/>
</dbReference>
<evidence type="ECO:0000256" key="5">
    <source>
        <dbReference type="ARBA" id="ARBA00022630"/>
    </source>
</evidence>
<evidence type="ECO:0000256" key="2">
    <source>
        <dbReference type="ARBA" id="ARBA00004496"/>
    </source>
</evidence>
<organism evidence="9 10">
    <name type="scientific">Rhodosorus marinus</name>
    <dbReference type="NCBI Taxonomy" id="101924"/>
    <lineage>
        <taxon>Eukaryota</taxon>
        <taxon>Rhodophyta</taxon>
        <taxon>Stylonematophyceae</taxon>
        <taxon>Stylonematales</taxon>
        <taxon>Stylonemataceae</taxon>
        <taxon>Rhodosorus</taxon>
    </lineage>
</organism>
<evidence type="ECO:0000256" key="1">
    <source>
        <dbReference type="ARBA" id="ARBA00001974"/>
    </source>
</evidence>
<dbReference type="AlphaFoldDB" id="A0AAV8UMA2"/>
<comment type="similarity">
    <text evidence="3">Belongs to the flavin monoamine oxidase family.</text>
</comment>
<sequence>MRCGFVFQHGLCKVGRCVGNQLWLARRGSVRVNYHGAERCTLPVHTMGEDRSDVKVFVVGAGLAGVTAANELQADGYDVTIIEASERFGGRIWTERDASGRAVELGATWLHGKAGNPLFKRAEKLGILPRPDERDPEDVDRNEDNDYWGLLKYVRSDGTLLPADDVRRVMKLFRSFLNELKDDGAKSSLPSSVGEYLDQRWQENASSIGPFDELIFQARKELECGISGCDDLNEVSARHFDGYDELDGENTPAPGGMEKLVAPTCPILYQKEVVKIQWGTSGVNIVTRGNGSYSSDYVIVTLPLGFLKQTVHSFFDPAVSEAKAKAIQSAGFGVVDKVILQVDYDFGYNSRVIACDSSAPTWMQNSFLYSGGTYHDTVEFWVKGSRALEMESLQDDVVVEDLLEVLRTSGVTGGVKPSPKKLWRSKWGTNPLFGGSYSFPGVNSDEQTFLTIQDPLRDVDSRCRVFFAGEATHPSLYSTMTAAYLSGMRAAGELRSTVDTLVGR</sequence>
<dbReference type="SUPFAM" id="SSF51905">
    <property type="entry name" value="FAD/NAD(P)-binding domain"/>
    <property type="match status" value="1"/>
</dbReference>
<gene>
    <name evidence="9" type="ORF">NDN08_006636</name>
</gene>
<name>A0AAV8UMA2_9RHOD</name>
<evidence type="ECO:0000313" key="9">
    <source>
        <dbReference type="EMBL" id="KAJ8902228.1"/>
    </source>
</evidence>
<dbReference type="GO" id="GO:0046592">
    <property type="term" value="F:polyamine oxidase activity"/>
    <property type="evidence" value="ECO:0007669"/>
    <property type="project" value="TreeGrafter"/>
</dbReference>
<dbReference type="SUPFAM" id="SSF54373">
    <property type="entry name" value="FAD-linked reductases, C-terminal domain"/>
    <property type="match status" value="1"/>
</dbReference>
<proteinExistence type="inferred from homology"/>
<comment type="cofactor">
    <cofactor evidence="1">
        <name>FAD</name>
        <dbReference type="ChEBI" id="CHEBI:57692"/>
    </cofactor>
</comment>
<dbReference type="Gene3D" id="3.50.50.60">
    <property type="entry name" value="FAD/NAD(P)-binding domain"/>
    <property type="match status" value="1"/>
</dbReference>
<keyword evidence="4" id="KW-0963">Cytoplasm</keyword>
<evidence type="ECO:0000259" key="8">
    <source>
        <dbReference type="Pfam" id="PF01593"/>
    </source>
</evidence>